<evidence type="ECO:0000313" key="2">
    <source>
        <dbReference type="Proteomes" id="UP000054324"/>
    </source>
</evidence>
<name>A0A075ABP0_OPIVI</name>
<dbReference type="AlphaFoldDB" id="A0A075ABP0"/>
<reference evidence="1 2" key="1">
    <citation type="submission" date="2013-11" db="EMBL/GenBank/DDBJ databases">
        <title>Opisthorchis viverrini - life in the bile duct.</title>
        <authorList>
            <person name="Young N.D."/>
            <person name="Nagarajan N."/>
            <person name="Lin S.J."/>
            <person name="Korhonen P.K."/>
            <person name="Jex A.R."/>
            <person name="Hall R.S."/>
            <person name="Safavi-Hemami H."/>
            <person name="Kaewkong W."/>
            <person name="Bertrand D."/>
            <person name="Gao S."/>
            <person name="Seet Q."/>
            <person name="Wongkham S."/>
            <person name="Teh B.T."/>
            <person name="Wongkham C."/>
            <person name="Intapan P.M."/>
            <person name="Maleewong W."/>
            <person name="Yang X."/>
            <person name="Hu M."/>
            <person name="Wang Z."/>
            <person name="Hofmann A."/>
            <person name="Sternberg P.W."/>
            <person name="Tan P."/>
            <person name="Wang J."/>
            <person name="Gasser R.B."/>
        </authorList>
    </citation>
    <scope>NUCLEOTIDE SEQUENCE [LARGE SCALE GENOMIC DNA]</scope>
</reference>
<dbReference type="GeneID" id="20315112"/>
<dbReference type="RefSeq" id="XP_009163083.1">
    <property type="nucleotide sequence ID" value="XM_009164819.1"/>
</dbReference>
<dbReference type="CTD" id="20315112"/>
<dbReference type="KEGG" id="ovi:T265_00924"/>
<dbReference type="Proteomes" id="UP000054324">
    <property type="component" value="Unassembled WGS sequence"/>
</dbReference>
<protein>
    <submittedName>
        <fullName evidence="1">Uncharacterized protein</fullName>
    </submittedName>
</protein>
<accession>A0A075ABP0</accession>
<gene>
    <name evidence="1" type="ORF">T265_00924</name>
</gene>
<keyword evidence="2" id="KW-1185">Reference proteome</keyword>
<dbReference type="EMBL" id="KL596627">
    <property type="protein sequence ID" value="KER33240.1"/>
    <property type="molecule type" value="Genomic_DNA"/>
</dbReference>
<sequence length="83" mass="9140">MTAGDLNRHSHHSSVVIFVQSVPDKLEECGVQFPRKSNKCTTSGQDEMGKNRAACFHKQTVSVQQPMLAPQGEIDMNTNSLNP</sequence>
<proteinExistence type="predicted"/>
<organism evidence="1 2">
    <name type="scientific">Opisthorchis viverrini</name>
    <name type="common">Southeast Asian liver fluke</name>
    <dbReference type="NCBI Taxonomy" id="6198"/>
    <lineage>
        <taxon>Eukaryota</taxon>
        <taxon>Metazoa</taxon>
        <taxon>Spiralia</taxon>
        <taxon>Lophotrochozoa</taxon>
        <taxon>Platyhelminthes</taxon>
        <taxon>Trematoda</taxon>
        <taxon>Digenea</taxon>
        <taxon>Opisthorchiida</taxon>
        <taxon>Opisthorchiata</taxon>
        <taxon>Opisthorchiidae</taxon>
        <taxon>Opisthorchis</taxon>
    </lineage>
</organism>
<evidence type="ECO:0000313" key="1">
    <source>
        <dbReference type="EMBL" id="KER33240.1"/>
    </source>
</evidence>